<evidence type="ECO:0000256" key="9">
    <source>
        <dbReference type="RuleBase" id="RU003357"/>
    </source>
</evidence>
<dbReference type="RefSeq" id="WP_155444534.1">
    <property type="nucleotide sequence ID" value="NZ_JAOQNR010000002.1"/>
</dbReference>
<dbReference type="SUPFAM" id="SSF56935">
    <property type="entry name" value="Porins"/>
    <property type="match status" value="1"/>
</dbReference>
<evidence type="ECO:0000256" key="6">
    <source>
        <dbReference type="ARBA" id="ARBA00023136"/>
    </source>
</evidence>
<dbReference type="PANTHER" id="PTHR30069">
    <property type="entry name" value="TONB-DEPENDENT OUTER MEMBRANE RECEPTOR"/>
    <property type="match status" value="1"/>
</dbReference>
<feature type="signal peptide" evidence="10">
    <location>
        <begin position="1"/>
        <end position="21"/>
    </location>
</feature>
<comment type="subcellular location">
    <subcellularLocation>
        <location evidence="1 8">Cell outer membrane</location>
        <topology evidence="1 8">Multi-pass membrane protein</topology>
    </subcellularLocation>
</comment>
<evidence type="ECO:0000259" key="11">
    <source>
        <dbReference type="Pfam" id="PF00593"/>
    </source>
</evidence>
<feature type="domain" description="TonB-dependent receptor-like beta-barrel" evidence="11">
    <location>
        <begin position="240"/>
        <end position="699"/>
    </location>
</feature>
<dbReference type="InterPro" id="IPR039426">
    <property type="entry name" value="TonB-dep_rcpt-like"/>
</dbReference>
<evidence type="ECO:0000259" key="12">
    <source>
        <dbReference type="Pfam" id="PF07715"/>
    </source>
</evidence>
<dbReference type="InterPro" id="IPR037066">
    <property type="entry name" value="Plug_dom_sf"/>
</dbReference>
<evidence type="ECO:0000256" key="2">
    <source>
        <dbReference type="ARBA" id="ARBA00022448"/>
    </source>
</evidence>
<dbReference type="EMBL" id="WNKS01000002">
    <property type="protein sequence ID" value="MTV29856.1"/>
    <property type="molecule type" value="Genomic_DNA"/>
</dbReference>
<feature type="chain" id="PRO_5027040315" evidence="10">
    <location>
        <begin position="22"/>
        <end position="744"/>
    </location>
</feature>
<keyword evidence="6 8" id="KW-0472">Membrane</keyword>
<dbReference type="GO" id="GO:0044718">
    <property type="term" value="P:siderophore transmembrane transport"/>
    <property type="evidence" value="ECO:0007669"/>
    <property type="project" value="TreeGrafter"/>
</dbReference>
<keyword evidence="3 8" id="KW-1134">Transmembrane beta strand</keyword>
<dbReference type="InterPro" id="IPR036942">
    <property type="entry name" value="Beta-barrel_TonB_sf"/>
</dbReference>
<dbReference type="OrthoDB" id="9760333at2"/>
<dbReference type="InterPro" id="IPR012910">
    <property type="entry name" value="Plug_dom"/>
</dbReference>
<reference evidence="13 14" key="1">
    <citation type="submission" date="2019-11" db="EMBL/GenBank/DDBJ databases">
        <title>Whole-genome sequence of a Rhodoblastus acidophilus DSM 142.</title>
        <authorList>
            <person name="Kyndt J.A."/>
            <person name="Meyer T.E."/>
        </authorList>
    </citation>
    <scope>NUCLEOTIDE SEQUENCE [LARGE SCALE GENOMIC DNA]</scope>
    <source>
        <strain evidence="13 14">DSM 142</strain>
    </source>
</reference>
<evidence type="ECO:0000256" key="1">
    <source>
        <dbReference type="ARBA" id="ARBA00004571"/>
    </source>
</evidence>
<organism evidence="13 14">
    <name type="scientific">Rhodoblastus acidophilus</name>
    <name type="common">Rhodopseudomonas acidophila</name>
    <dbReference type="NCBI Taxonomy" id="1074"/>
    <lineage>
        <taxon>Bacteria</taxon>
        <taxon>Pseudomonadati</taxon>
        <taxon>Pseudomonadota</taxon>
        <taxon>Alphaproteobacteria</taxon>
        <taxon>Hyphomicrobiales</taxon>
        <taxon>Rhodoblastaceae</taxon>
        <taxon>Rhodoblastus</taxon>
    </lineage>
</organism>
<dbReference type="GO" id="GO:0009279">
    <property type="term" value="C:cell outer membrane"/>
    <property type="evidence" value="ECO:0007669"/>
    <property type="project" value="UniProtKB-SubCell"/>
</dbReference>
<keyword evidence="5 9" id="KW-0798">TonB box</keyword>
<accession>A0A6N8DJ51</accession>
<protein>
    <submittedName>
        <fullName evidence="13">TonB-dependent receptor plug domain-containing protein</fullName>
    </submittedName>
</protein>
<evidence type="ECO:0000256" key="5">
    <source>
        <dbReference type="ARBA" id="ARBA00023077"/>
    </source>
</evidence>
<dbReference type="Pfam" id="PF00593">
    <property type="entry name" value="TonB_dep_Rec_b-barrel"/>
    <property type="match status" value="1"/>
</dbReference>
<proteinExistence type="inferred from homology"/>
<evidence type="ECO:0000313" key="14">
    <source>
        <dbReference type="Proteomes" id="UP000439113"/>
    </source>
</evidence>
<dbReference type="PANTHER" id="PTHR30069:SF49">
    <property type="entry name" value="OUTER MEMBRANE PROTEIN C"/>
    <property type="match status" value="1"/>
</dbReference>
<dbReference type="Pfam" id="PF07715">
    <property type="entry name" value="Plug"/>
    <property type="match status" value="1"/>
</dbReference>
<evidence type="ECO:0000256" key="8">
    <source>
        <dbReference type="PROSITE-ProRule" id="PRU01360"/>
    </source>
</evidence>
<comment type="similarity">
    <text evidence="8 9">Belongs to the TonB-dependent receptor family.</text>
</comment>
<dbReference type="Gene3D" id="2.170.130.10">
    <property type="entry name" value="TonB-dependent receptor, plug domain"/>
    <property type="match status" value="1"/>
</dbReference>
<dbReference type="PROSITE" id="PS52016">
    <property type="entry name" value="TONB_DEPENDENT_REC_3"/>
    <property type="match status" value="1"/>
</dbReference>
<dbReference type="InterPro" id="IPR000531">
    <property type="entry name" value="Beta-barrel_TonB"/>
</dbReference>
<evidence type="ECO:0000256" key="10">
    <source>
        <dbReference type="SAM" id="SignalP"/>
    </source>
</evidence>
<sequence length="744" mass="79984">MTRLPTLLLAGVSLLPVAAHAQVLPDVNVASDRLGAPLAAPSAAAPPAALSRPAALVTSREIANFTPRTNDTAEILSNIAGVSVYQAGGVSSLPVIHGLNDDRNTVVLGGVPISSACANHMNPPLSYVDPSAIGQVEVFTVNTPVSKGGDAIGGAILVTPRPPVFATAGAPTLKGPAAEFAPGLLVSGSISGSYRSNGDAFGVAGHIDMATEHFALQYDGAWSKSNNYTAGGGATVPSTLYDANTHAATLSYRNDDQLISFRYSHQAIPYQGFPNQWMDMMGNNANTFDLSWKGGFGWGRMEANAYYHITQHYMNNLADKNGGVNASPTTGMPMYVNGQDFGYKVKAEIDLGPTDLARVGNELHMQRMNEWWPPVPGTAPMMCCQTFVNLNNAQRNVLSTYAEWERRWTGQWSTLLGLRNDTVWTNTGDVQGYSMMYLRGLGGIPGGFGSSTYFNAQEHAKTFVNFDVTALARYVPSATSGYEFGYTLKQRAPSIYELYAWSTNSMAAAMIGWFGDGNGYVGNLNLKPETAHTLSVTGQWSDPTQKVWSAKLTPYYTYVQNFIDVNNLGPSMMGGNLLQFANHDAQLAGFDLSGRALLLPETAIGDISVSGVAGYVYGQRTDGYYLYHMMPIYGKVALEDAVAIGGGRLTGAFELRAVAAKTEVETLRLEPSTPGFAVMNLRAAYEWQNLRFDLGVENLADKLYYEPLGGIALSNYIQSNYTQPWGQPLAAKGRSVFGAMTVKF</sequence>
<keyword evidence="7 8" id="KW-0998">Cell outer membrane</keyword>
<gene>
    <name evidence="13" type="ORF">GJ654_02470</name>
</gene>
<feature type="domain" description="TonB-dependent receptor plug" evidence="12">
    <location>
        <begin position="55"/>
        <end position="155"/>
    </location>
</feature>
<evidence type="ECO:0000256" key="3">
    <source>
        <dbReference type="ARBA" id="ARBA00022452"/>
    </source>
</evidence>
<dbReference type="GO" id="GO:0015344">
    <property type="term" value="F:siderophore uptake transmembrane transporter activity"/>
    <property type="evidence" value="ECO:0007669"/>
    <property type="project" value="TreeGrafter"/>
</dbReference>
<evidence type="ECO:0000256" key="4">
    <source>
        <dbReference type="ARBA" id="ARBA00022692"/>
    </source>
</evidence>
<comment type="caution">
    <text evidence="13">The sequence shown here is derived from an EMBL/GenBank/DDBJ whole genome shotgun (WGS) entry which is preliminary data.</text>
</comment>
<evidence type="ECO:0000313" key="13">
    <source>
        <dbReference type="EMBL" id="MTV29856.1"/>
    </source>
</evidence>
<keyword evidence="10" id="KW-0732">Signal</keyword>
<dbReference type="Proteomes" id="UP000439113">
    <property type="component" value="Unassembled WGS sequence"/>
</dbReference>
<keyword evidence="2 8" id="KW-0813">Transport</keyword>
<keyword evidence="13" id="KW-0675">Receptor</keyword>
<name>A0A6N8DJ51_RHOAC</name>
<keyword evidence="4 8" id="KW-0812">Transmembrane</keyword>
<evidence type="ECO:0000256" key="7">
    <source>
        <dbReference type="ARBA" id="ARBA00023237"/>
    </source>
</evidence>
<dbReference type="Gene3D" id="2.40.170.20">
    <property type="entry name" value="TonB-dependent receptor, beta-barrel domain"/>
    <property type="match status" value="1"/>
</dbReference>
<dbReference type="AlphaFoldDB" id="A0A6N8DJ51"/>